<accession>A0ABP7S6A2</accession>
<reference evidence="3" key="1">
    <citation type="journal article" date="2019" name="Int. J. Syst. Evol. Microbiol.">
        <title>The Global Catalogue of Microorganisms (GCM) 10K type strain sequencing project: providing services to taxonomists for standard genome sequencing and annotation.</title>
        <authorList>
            <consortium name="The Broad Institute Genomics Platform"/>
            <consortium name="The Broad Institute Genome Sequencing Center for Infectious Disease"/>
            <person name="Wu L."/>
            <person name="Ma J."/>
        </authorList>
    </citation>
    <scope>NUCLEOTIDE SEQUENCE [LARGE SCALE GENOMIC DNA]</scope>
    <source>
        <strain evidence="3">JCM 17342</strain>
    </source>
</reference>
<keyword evidence="1" id="KW-0472">Membrane</keyword>
<evidence type="ECO:0000313" key="3">
    <source>
        <dbReference type="Proteomes" id="UP001501747"/>
    </source>
</evidence>
<feature type="transmembrane region" description="Helical" evidence="1">
    <location>
        <begin position="82"/>
        <end position="105"/>
    </location>
</feature>
<dbReference type="RefSeq" id="WP_344875301.1">
    <property type="nucleotide sequence ID" value="NZ_BAABAL010000009.1"/>
</dbReference>
<feature type="transmembrane region" description="Helical" evidence="1">
    <location>
        <begin position="117"/>
        <end position="142"/>
    </location>
</feature>
<keyword evidence="1" id="KW-1133">Transmembrane helix</keyword>
<feature type="transmembrane region" description="Helical" evidence="1">
    <location>
        <begin position="21"/>
        <end position="41"/>
    </location>
</feature>
<protein>
    <submittedName>
        <fullName evidence="2">DUF2165 domain-containing protein</fullName>
    </submittedName>
</protein>
<keyword evidence="3" id="KW-1185">Reference proteome</keyword>
<feature type="transmembrane region" description="Helical" evidence="1">
    <location>
        <begin position="154"/>
        <end position="172"/>
    </location>
</feature>
<dbReference type="InterPro" id="IPR018681">
    <property type="entry name" value="DUF2165_transmembrane"/>
</dbReference>
<proteinExistence type="predicted"/>
<organism evidence="2 3">
    <name type="scientific">Allokutzneria multivorans</name>
    <dbReference type="NCBI Taxonomy" id="1142134"/>
    <lineage>
        <taxon>Bacteria</taxon>
        <taxon>Bacillati</taxon>
        <taxon>Actinomycetota</taxon>
        <taxon>Actinomycetes</taxon>
        <taxon>Pseudonocardiales</taxon>
        <taxon>Pseudonocardiaceae</taxon>
        <taxon>Allokutzneria</taxon>
    </lineage>
</organism>
<evidence type="ECO:0000313" key="2">
    <source>
        <dbReference type="EMBL" id="GAA4007176.1"/>
    </source>
</evidence>
<name>A0ABP7S6A2_9PSEU</name>
<sequence length="182" mass="19769">MRLAHAKGDKDMNALARLGTARVALTALTGVTALYFALIVFGNVTDYGTNEQFVVHVLAMDTTFQDPDVMWRAITSPTAVTIAYVLIIAWEAVTALVLVAAFVAWLRRGGEETARRLSVLGWVMAVLLFGGGFIAIGGEWFQMWQSSKWNGVEAAFRNVVVASIGLIVALGGRTRDRSRPLP</sequence>
<dbReference type="EMBL" id="BAABAL010000009">
    <property type="protein sequence ID" value="GAA4007176.1"/>
    <property type="molecule type" value="Genomic_DNA"/>
</dbReference>
<dbReference type="Proteomes" id="UP001501747">
    <property type="component" value="Unassembled WGS sequence"/>
</dbReference>
<evidence type="ECO:0000256" key="1">
    <source>
        <dbReference type="SAM" id="Phobius"/>
    </source>
</evidence>
<gene>
    <name evidence="2" type="ORF">GCM10022247_31440</name>
</gene>
<dbReference type="Pfam" id="PF09933">
    <property type="entry name" value="DUF2165"/>
    <property type="match status" value="1"/>
</dbReference>
<comment type="caution">
    <text evidence="2">The sequence shown here is derived from an EMBL/GenBank/DDBJ whole genome shotgun (WGS) entry which is preliminary data.</text>
</comment>
<keyword evidence="1" id="KW-0812">Transmembrane</keyword>